<dbReference type="InterPro" id="IPR006091">
    <property type="entry name" value="Acyl-CoA_Oxase/DH_mid-dom"/>
</dbReference>
<dbReference type="SUPFAM" id="SSF47203">
    <property type="entry name" value="Acyl-CoA dehydrogenase C-terminal domain-like"/>
    <property type="match status" value="1"/>
</dbReference>
<dbReference type="Gene3D" id="2.40.110.10">
    <property type="entry name" value="Butyryl-CoA Dehydrogenase, subunit A, domain 2"/>
    <property type="match status" value="1"/>
</dbReference>
<evidence type="ECO:0000256" key="3">
    <source>
        <dbReference type="ARBA" id="ARBA00022630"/>
    </source>
</evidence>
<feature type="domain" description="Acyl-CoA dehydrogenase/oxidase N-terminal" evidence="9">
    <location>
        <begin position="6"/>
        <end position="121"/>
    </location>
</feature>
<keyword evidence="4 6" id="KW-0274">FAD</keyword>
<evidence type="ECO:0000256" key="4">
    <source>
        <dbReference type="ARBA" id="ARBA00022827"/>
    </source>
</evidence>
<evidence type="ECO:0000259" key="8">
    <source>
        <dbReference type="Pfam" id="PF02770"/>
    </source>
</evidence>
<evidence type="ECO:0008006" key="12">
    <source>
        <dbReference type="Google" id="ProtNLM"/>
    </source>
</evidence>
<gene>
    <name evidence="10" type="ORF">Tbon_04115</name>
</gene>
<dbReference type="InterPro" id="IPR009100">
    <property type="entry name" value="AcylCoA_DH/oxidase_NM_dom_sf"/>
</dbReference>
<dbReference type="Gene3D" id="1.10.540.10">
    <property type="entry name" value="Acyl-CoA dehydrogenase/oxidase, N-terminal domain"/>
    <property type="match status" value="1"/>
</dbReference>
<dbReference type="Pfam" id="PF00441">
    <property type="entry name" value="Acyl-CoA_dh_1"/>
    <property type="match status" value="1"/>
</dbReference>
<feature type="domain" description="Acyl-CoA dehydrogenase/oxidase C-terminal" evidence="7">
    <location>
        <begin position="232"/>
        <end position="383"/>
    </location>
</feature>
<dbReference type="InterPro" id="IPR036250">
    <property type="entry name" value="AcylCo_DH-like_C"/>
</dbReference>
<keyword evidence="3 6" id="KW-0285">Flavoprotein</keyword>
<dbReference type="Pfam" id="PF02770">
    <property type="entry name" value="Acyl-CoA_dh_M"/>
    <property type="match status" value="1"/>
</dbReference>
<dbReference type="InterPro" id="IPR037069">
    <property type="entry name" value="AcylCoA_DH/ox_N_sf"/>
</dbReference>
<dbReference type="InterPro" id="IPR013786">
    <property type="entry name" value="AcylCoA_DH/ox_N"/>
</dbReference>
<reference evidence="10 11" key="2">
    <citation type="submission" date="2019-10" db="EMBL/GenBank/DDBJ databases">
        <title>Thermopilla bonchosmolovskayae gen. nov., sp. nov., a moderately thermophilic Chloroflexi bacterium from a Chukotka hot spring (Arctic, Russia), representing a novel classis Thermopillaia, which include previously uncultivated lineage OLB14.</title>
        <authorList>
            <person name="Kochetkova T.V."/>
            <person name="Zayulina K.S."/>
            <person name="Zhigarkov V.S."/>
            <person name="Minaev N.V."/>
            <person name="Novikov A."/>
            <person name="Toshchakov S.V."/>
            <person name="Elcheninov A.G."/>
            <person name="Kublanov I.V."/>
        </authorList>
    </citation>
    <scope>NUCLEOTIDE SEQUENCE [LARGE SCALE GENOMIC DNA]</scope>
    <source>
        <strain evidence="10 11">3753O</strain>
    </source>
</reference>
<sequence>MEFKFTAEHEALRKEVRDFLAEALPNRGVGPVRPTSQENWEEQLAFNKKLAKKGWIAPAWPKEYGGLGWSHIKQMIFSEELAYAGAPDGGRVFNVGMIGPTLIVHGTPEQKAEHLPRITNAEVTWCQGYSEPGAGSDLASLQTRAVRDGDDYVVNGQKIWTTGAHHADWCFLLVRTDPDAPKHKGISFLLVDMKTPGITVRPLINMAGYHEFNEVFFEDVRVPVRNRVGEENRGWYVAMTLLDFERSNVASIAANQRQLELLMQLWRERRSGEAYRDILRHRIADLWVANEVGRMLAYRIAWMQEAGRIPNYEASVIKVFATELAQRITNFGVNLFGPAGALEPDSKYAVANGVFEKGHLVNVAPTIYSGSSEIQRNIIAQRGLGLPRD</sequence>
<feature type="domain" description="Acyl-CoA oxidase/dehydrogenase middle" evidence="8">
    <location>
        <begin position="126"/>
        <end position="220"/>
    </location>
</feature>
<protein>
    <recommendedName>
        <fullName evidence="12">Acyl-CoA dehydrogenase</fullName>
    </recommendedName>
</protein>
<name>A0ABX6BZR7_9CHLR</name>
<keyword evidence="11" id="KW-1185">Reference proteome</keyword>
<evidence type="ECO:0000259" key="9">
    <source>
        <dbReference type="Pfam" id="PF02771"/>
    </source>
</evidence>
<dbReference type="InterPro" id="IPR046373">
    <property type="entry name" value="Acyl-CoA_Oxase/DH_mid-dom_sf"/>
</dbReference>
<dbReference type="InterPro" id="IPR009075">
    <property type="entry name" value="AcylCo_DH/oxidase_C"/>
</dbReference>
<accession>A0ABX6BZR7</accession>
<proteinExistence type="inferred from homology"/>
<dbReference type="Gene3D" id="1.20.140.10">
    <property type="entry name" value="Butyryl-CoA Dehydrogenase, subunit A, domain 3"/>
    <property type="match status" value="1"/>
</dbReference>
<evidence type="ECO:0000256" key="6">
    <source>
        <dbReference type="RuleBase" id="RU362125"/>
    </source>
</evidence>
<dbReference type="InterPro" id="IPR052161">
    <property type="entry name" value="Mycobact_Acyl-CoA_DH"/>
</dbReference>
<dbReference type="SUPFAM" id="SSF56645">
    <property type="entry name" value="Acyl-CoA dehydrogenase NM domain-like"/>
    <property type="match status" value="1"/>
</dbReference>
<dbReference type="Proteomes" id="UP000326331">
    <property type="component" value="Chromosome"/>
</dbReference>
<dbReference type="EMBL" id="CP042829">
    <property type="protein sequence ID" value="QFG02510.1"/>
    <property type="molecule type" value="Genomic_DNA"/>
</dbReference>
<comment type="similarity">
    <text evidence="2 6">Belongs to the acyl-CoA dehydrogenase family.</text>
</comment>
<dbReference type="PANTHER" id="PTHR43292">
    <property type="entry name" value="ACYL-COA DEHYDROGENASE"/>
    <property type="match status" value="1"/>
</dbReference>
<keyword evidence="5 6" id="KW-0560">Oxidoreductase</keyword>
<evidence type="ECO:0000259" key="7">
    <source>
        <dbReference type="Pfam" id="PF00441"/>
    </source>
</evidence>
<dbReference type="RefSeq" id="WP_158066439.1">
    <property type="nucleotide sequence ID" value="NZ_CP042829.1"/>
</dbReference>
<evidence type="ECO:0000256" key="5">
    <source>
        <dbReference type="ARBA" id="ARBA00023002"/>
    </source>
</evidence>
<organism evidence="10 11">
    <name type="scientific">Tepidiforma bonchosmolovskayae</name>
    <dbReference type="NCBI Taxonomy" id="2601677"/>
    <lineage>
        <taxon>Bacteria</taxon>
        <taxon>Bacillati</taxon>
        <taxon>Chloroflexota</taxon>
        <taxon>Tepidiformia</taxon>
        <taxon>Tepidiformales</taxon>
        <taxon>Tepidiformaceae</taxon>
        <taxon>Tepidiforma</taxon>
    </lineage>
</organism>
<reference evidence="10 11" key="1">
    <citation type="submission" date="2019-08" db="EMBL/GenBank/DDBJ databases">
        <authorList>
            <person name="Toschakov S.V."/>
        </authorList>
    </citation>
    <scope>NUCLEOTIDE SEQUENCE [LARGE SCALE GENOMIC DNA]</scope>
    <source>
        <strain evidence="10 11">3753O</strain>
    </source>
</reference>
<comment type="cofactor">
    <cofactor evidence="1 6">
        <name>FAD</name>
        <dbReference type="ChEBI" id="CHEBI:57692"/>
    </cofactor>
</comment>
<evidence type="ECO:0000256" key="1">
    <source>
        <dbReference type="ARBA" id="ARBA00001974"/>
    </source>
</evidence>
<dbReference type="CDD" id="cd01152">
    <property type="entry name" value="ACAD_fadE6_17_26"/>
    <property type="match status" value="1"/>
</dbReference>
<evidence type="ECO:0000313" key="10">
    <source>
        <dbReference type="EMBL" id="QFG02510.1"/>
    </source>
</evidence>
<dbReference type="PANTHER" id="PTHR43292:SF3">
    <property type="entry name" value="ACYL-COA DEHYDROGENASE FADE29"/>
    <property type="match status" value="1"/>
</dbReference>
<evidence type="ECO:0000313" key="11">
    <source>
        <dbReference type="Proteomes" id="UP000326331"/>
    </source>
</evidence>
<evidence type="ECO:0000256" key="2">
    <source>
        <dbReference type="ARBA" id="ARBA00009347"/>
    </source>
</evidence>
<dbReference type="Pfam" id="PF02771">
    <property type="entry name" value="Acyl-CoA_dh_N"/>
    <property type="match status" value="1"/>
</dbReference>